<dbReference type="InterPro" id="IPR042208">
    <property type="entry name" value="D-ser_dehydrat-like_sf"/>
</dbReference>
<dbReference type="PANTHER" id="PTHR28004">
    <property type="entry name" value="ZGC:162816-RELATED"/>
    <property type="match status" value="1"/>
</dbReference>
<organism evidence="4 5">
    <name type="scientific">Gordonia araii NBRC 100433</name>
    <dbReference type="NCBI Taxonomy" id="1073574"/>
    <lineage>
        <taxon>Bacteria</taxon>
        <taxon>Bacillati</taxon>
        <taxon>Actinomycetota</taxon>
        <taxon>Actinomycetes</taxon>
        <taxon>Mycobacteriales</taxon>
        <taxon>Gordoniaceae</taxon>
        <taxon>Gordonia</taxon>
    </lineage>
</organism>
<gene>
    <name evidence="4" type="ORF">GOARA_046_00190</name>
</gene>
<accession>G7H1M5</accession>
<reference evidence="4 5" key="1">
    <citation type="submission" date="2011-11" db="EMBL/GenBank/DDBJ databases">
        <title>Whole genome shotgun sequence of Gordonia araii NBRC 100433.</title>
        <authorList>
            <person name="Yoshida Y."/>
            <person name="Hosoyama A."/>
            <person name="Tsuchikane K."/>
            <person name="Katsumata H."/>
            <person name="Yamazaki S."/>
            <person name="Fujita N."/>
        </authorList>
    </citation>
    <scope>NUCLEOTIDE SEQUENCE [LARGE SCALE GENOMIC DNA]</scope>
    <source>
        <strain evidence="4 5">NBRC 100433</strain>
    </source>
</reference>
<evidence type="ECO:0000256" key="2">
    <source>
        <dbReference type="ARBA" id="ARBA00023239"/>
    </source>
</evidence>
<dbReference type="InterPro" id="IPR026956">
    <property type="entry name" value="D-ser_dehydrat-like_dom"/>
</dbReference>
<comment type="similarity">
    <text evidence="1">Belongs to the DSD1 family.</text>
</comment>
<comment type="caution">
    <text evidence="4">The sequence shown here is derived from an EMBL/GenBank/DDBJ whole genome shotgun (WGS) entry which is preliminary data.</text>
</comment>
<keyword evidence="2" id="KW-0456">Lyase</keyword>
<sequence>MTTYPQLRLHLPRLESNLDVMARWCADSGVLLWPHIKTTMCRPVVERQLAAGADGVTVATPAQAAIAASWGCRRILIANEVVNPVGLQQICGLAGEADLTVLVDSVAGIAGLDEAARTSGVVVDVLIDVGTAGGRSGVRAEPAAIELALRVRSARGLRLIGVSAYEGVVPAVRDAETLRLVDEHCRFAAAVFVELVSFFGTANPVFTAGGSAFPDRVVAAAGPVRAVPGAVVVVRSGCYAVHDHGMYDRVSPIAGLEPAVTVRGEVISAPEPGLVVVGLGKRDVPHDADLPTVLGAWDAKGRRGKRGAGTVTALYDHHAVVRVTDSDLAIGDLVDFGISHPCGAFDRWPVVTVIDDDGRVVDEWATQFLRRP</sequence>
<dbReference type="InterPro" id="IPR029066">
    <property type="entry name" value="PLP-binding_barrel"/>
</dbReference>
<feature type="domain" description="D-serine dehydratase-like" evidence="3">
    <location>
        <begin position="259"/>
        <end position="355"/>
    </location>
</feature>
<evidence type="ECO:0000259" key="3">
    <source>
        <dbReference type="SMART" id="SM01119"/>
    </source>
</evidence>
<dbReference type="Pfam" id="PF01168">
    <property type="entry name" value="Ala_racemase_N"/>
    <property type="match status" value="1"/>
</dbReference>
<dbReference type="EMBL" id="BAEE01000046">
    <property type="protein sequence ID" value="GAB09750.1"/>
    <property type="molecule type" value="Genomic_DNA"/>
</dbReference>
<dbReference type="AlphaFoldDB" id="G7H1M5"/>
<dbReference type="Proteomes" id="UP000035088">
    <property type="component" value="Unassembled WGS sequence"/>
</dbReference>
<dbReference type="InterPro" id="IPR001608">
    <property type="entry name" value="Ala_racemase_N"/>
</dbReference>
<evidence type="ECO:0000313" key="5">
    <source>
        <dbReference type="Proteomes" id="UP000035088"/>
    </source>
</evidence>
<dbReference type="Gene3D" id="2.40.37.20">
    <property type="entry name" value="D-serine dehydratase-like domain"/>
    <property type="match status" value="1"/>
</dbReference>
<dbReference type="SUPFAM" id="SSF51419">
    <property type="entry name" value="PLP-binding barrel"/>
    <property type="match status" value="1"/>
</dbReference>
<dbReference type="Pfam" id="PF14031">
    <property type="entry name" value="D-ser_dehydrat"/>
    <property type="match status" value="1"/>
</dbReference>
<proteinExistence type="inferred from homology"/>
<dbReference type="PANTHER" id="PTHR28004:SF8">
    <property type="entry name" value="D-SERINE DEAMINASE"/>
    <property type="match status" value="1"/>
</dbReference>
<dbReference type="STRING" id="1073574.GOARA_046_00190"/>
<dbReference type="OrthoDB" id="9811417at2"/>
<name>G7H1M5_9ACTN</name>
<keyword evidence="5" id="KW-1185">Reference proteome</keyword>
<dbReference type="GO" id="GO:0016829">
    <property type="term" value="F:lyase activity"/>
    <property type="evidence" value="ECO:0007669"/>
    <property type="project" value="UniProtKB-KW"/>
</dbReference>
<evidence type="ECO:0000256" key="1">
    <source>
        <dbReference type="ARBA" id="ARBA00005323"/>
    </source>
</evidence>
<dbReference type="InterPro" id="IPR051466">
    <property type="entry name" value="D-amino_acid_metab_enzyme"/>
</dbReference>
<dbReference type="Gene3D" id="3.20.20.10">
    <property type="entry name" value="Alanine racemase"/>
    <property type="match status" value="1"/>
</dbReference>
<dbReference type="RefSeq" id="WP_007321825.1">
    <property type="nucleotide sequence ID" value="NZ_BAEE01000046.1"/>
</dbReference>
<evidence type="ECO:0000313" key="4">
    <source>
        <dbReference type="EMBL" id="GAB09750.1"/>
    </source>
</evidence>
<protein>
    <recommendedName>
        <fullName evidence="3">D-serine dehydratase-like domain-containing protein</fullName>
    </recommendedName>
</protein>
<dbReference type="SMART" id="SM01119">
    <property type="entry name" value="D-ser_dehydrat"/>
    <property type="match status" value="1"/>
</dbReference>